<dbReference type="Gene3D" id="3.40.50.12440">
    <property type="match status" value="4"/>
</dbReference>
<dbReference type="SUPFAM" id="SSF50692">
    <property type="entry name" value="ADC-like"/>
    <property type="match status" value="1"/>
</dbReference>
<dbReference type="Gene3D" id="2.40.40.20">
    <property type="match status" value="1"/>
</dbReference>
<dbReference type="InterPro" id="IPR050612">
    <property type="entry name" value="Prok_Mopterin_Oxidored"/>
</dbReference>
<keyword evidence="5" id="KW-0732">Signal</keyword>
<comment type="similarity">
    <text evidence="2">Belongs to the prokaryotic molybdopterin-containing oxidoreductase family.</text>
</comment>
<evidence type="ECO:0000256" key="2">
    <source>
        <dbReference type="ARBA" id="ARBA00010312"/>
    </source>
</evidence>
<organism evidence="10 11">
    <name type="scientific">Adlercreutzia faecimuris</name>
    <dbReference type="NCBI Taxonomy" id="2897341"/>
    <lineage>
        <taxon>Bacteria</taxon>
        <taxon>Bacillati</taxon>
        <taxon>Actinomycetota</taxon>
        <taxon>Coriobacteriia</taxon>
        <taxon>Eggerthellales</taxon>
        <taxon>Eggerthellaceae</taxon>
        <taxon>Adlercreutzia</taxon>
    </lineage>
</organism>
<dbReference type="SUPFAM" id="SSF53706">
    <property type="entry name" value="Formate dehydrogenase/DMSO reductase, domains 1-3"/>
    <property type="match status" value="1"/>
</dbReference>
<keyword evidence="4" id="KW-0479">Metal-binding</keyword>
<dbReference type="PANTHER" id="PTHR43742:SF6">
    <property type="entry name" value="OXIDOREDUCTASE YYAE-RELATED"/>
    <property type="match status" value="1"/>
</dbReference>
<dbReference type="InterPro" id="IPR006311">
    <property type="entry name" value="TAT_signal"/>
</dbReference>
<dbReference type="PROSITE" id="PS51318">
    <property type="entry name" value="TAT"/>
    <property type="match status" value="1"/>
</dbReference>
<name>A0ABS9WD41_9ACTN</name>
<evidence type="ECO:0000256" key="6">
    <source>
        <dbReference type="ARBA" id="ARBA00023002"/>
    </source>
</evidence>
<evidence type="ECO:0000256" key="4">
    <source>
        <dbReference type="ARBA" id="ARBA00022723"/>
    </source>
</evidence>
<protein>
    <submittedName>
        <fullName evidence="10">Molybdopterin-dependent oxidoreductase</fullName>
    </submittedName>
</protein>
<proteinExistence type="inferred from homology"/>
<comment type="cofactor">
    <cofactor evidence="1">
        <name>[4Fe-4S] cluster</name>
        <dbReference type="ChEBI" id="CHEBI:49883"/>
    </cofactor>
</comment>
<keyword evidence="6" id="KW-0560">Oxidoreductase</keyword>
<keyword evidence="11" id="KW-1185">Reference proteome</keyword>
<dbReference type="Pfam" id="PF01568">
    <property type="entry name" value="Molydop_binding"/>
    <property type="match status" value="1"/>
</dbReference>
<feature type="domain" description="4Fe-4S Mo/W bis-MGD-type" evidence="9">
    <location>
        <begin position="46"/>
        <end position="105"/>
    </location>
</feature>
<dbReference type="RefSeq" id="WP_242162356.1">
    <property type="nucleotide sequence ID" value="NZ_JAJMLW010000001.1"/>
</dbReference>
<dbReference type="PROSITE" id="PS51669">
    <property type="entry name" value="4FE4S_MOW_BIS_MGD"/>
    <property type="match status" value="1"/>
</dbReference>
<evidence type="ECO:0000256" key="1">
    <source>
        <dbReference type="ARBA" id="ARBA00001966"/>
    </source>
</evidence>
<evidence type="ECO:0000313" key="10">
    <source>
        <dbReference type="EMBL" id="MCI2240784.1"/>
    </source>
</evidence>
<dbReference type="SMART" id="SM00926">
    <property type="entry name" value="Molybdop_Fe4S4"/>
    <property type="match status" value="1"/>
</dbReference>
<reference evidence="10" key="1">
    <citation type="submission" date="2021-11" db="EMBL/GenBank/DDBJ databases">
        <title>A Novel Adlercreutzia Species, isolated from a Allomyrina dichotoma larva feces.</title>
        <authorList>
            <person name="Suh M.K."/>
        </authorList>
    </citation>
    <scope>NUCLEOTIDE SEQUENCE</scope>
    <source>
        <strain evidence="10">JBNU-10</strain>
    </source>
</reference>
<dbReference type="PROSITE" id="PS00551">
    <property type="entry name" value="MOLYBDOPTERIN_PROK_1"/>
    <property type="match status" value="1"/>
</dbReference>
<dbReference type="EMBL" id="JAJMLW010000001">
    <property type="protein sequence ID" value="MCI2240784.1"/>
    <property type="molecule type" value="Genomic_DNA"/>
</dbReference>
<dbReference type="Pfam" id="PF00384">
    <property type="entry name" value="Molybdopterin"/>
    <property type="match status" value="1"/>
</dbReference>
<evidence type="ECO:0000259" key="9">
    <source>
        <dbReference type="PROSITE" id="PS51669"/>
    </source>
</evidence>
<dbReference type="InterPro" id="IPR006657">
    <property type="entry name" value="MoPterin_dinucl-bd_dom"/>
</dbReference>
<dbReference type="Pfam" id="PF04879">
    <property type="entry name" value="Molybdop_Fe4S4"/>
    <property type="match status" value="1"/>
</dbReference>
<dbReference type="InterPro" id="IPR006656">
    <property type="entry name" value="Mopterin_OxRdtase"/>
</dbReference>
<evidence type="ECO:0000313" key="11">
    <source>
        <dbReference type="Proteomes" id="UP001430755"/>
    </source>
</evidence>
<dbReference type="InterPro" id="IPR027467">
    <property type="entry name" value="MopterinOxRdtase_cofactor_BS"/>
</dbReference>
<dbReference type="InterPro" id="IPR009010">
    <property type="entry name" value="Asp_de-COase-like_dom_sf"/>
</dbReference>
<evidence type="ECO:0000256" key="8">
    <source>
        <dbReference type="ARBA" id="ARBA00023014"/>
    </source>
</evidence>
<keyword evidence="3" id="KW-0004">4Fe-4S</keyword>
<keyword evidence="7" id="KW-0408">Iron</keyword>
<sequence>MELPDISRRTFVATTAVAAGGAAVGLGVAAGAQPADALTPAEPLGGSWVRTTCSPNCTGACGIEAWAEDGQVRLVRQAADYPYEHYNPRGCLKGLSFNTIQHGPDRLTTPLIRDEAGNQVEADWDTALDDAAGRLRAIMDKYGPNSVGVIYQVQGTGHIQKGALVRIANTFGWSVIGGYELNGDLPMFWPETFGCQSEELESYCWEDSRLTLIFGSNIMVTRMPDAHFLTYSQEAGGKVIYFDPNYSASAEKADEWVRIAPDSDGAFALAMAKVIIDENLYDAHFMATYTDSPLLINGETGKRILADDVAGLSATPGIPDYRSSFVAFDEAAGALAAVTPLELPDNSFALTGTYDVPLKDGTTVQAKTGFQLLVERLADYTPEAAAEICGIDADDIVRIAREAATVKPMHIIFGGGTQQWYHGDLKGRACALVACLTGNIGQLGGGISTYVGQYKTRFNTASWMVPPDAVKASCPFHYAVNGPTPLMKATYPKDGFKALVVGWGNPLEQHNVANWLREALASNDIECLVCLDFQRTLTVAEATVALPCASWYEKTELTTTPLHPWVQLQQRVVDPPGQAREEIWILTELADRIDPAKEAVWPRFAPEDSEAKADEVLALLLREGGPTINHLTPEMLREGPGKLAHANPGEKRIPFWEQVNERIPFPTVSRPNPLDVTSKFVRSGRIEFYRDEDVFLELDEQLPRYKPPFEDTEYAADPAARELYPLGYTTRNSAFRVHATYVNDPFMLEMQDNTPKVWLNPATAAERNLKNGDWVEVYNSRGTVQGQLVEDPGVYPTQCIFDQGWWSHYDNGTSYNSLIWPWINPTNEVYYLVSVWSPNMAWNETACNVRLCEGGRPQVVTDTGKSILGDGAGAASPIEYGKEA</sequence>
<evidence type="ECO:0000256" key="3">
    <source>
        <dbReference type="ARBA" id="ARBA00022485"/>
    </source>
</evidence>
<gene>
    <name evidence="10" type="ORF">LPT13_00210</name>
</gene>
<keyword evidence="8" id="KW-0411">Iron-sulfur</keyword>
<evidence type="ECO:0000256" key="5">
    <source>
        <dbReference type="ARBA" id="ARBA00022729"/>
    </source>
</evidence>
<dbReference type="InterPro" id="IPR006963">
    <property type="entry name" value="Mopterin_OxRdtase_4Fe-4S_dom"/>
</dbReference>
<evidence type="ECO:0000256" key="7">
    <source>
        <dbReference type="ARBA" id="ARBA00023004"/>
    </source>
</evidence>
<dbReference type="Proteomes" id="UP001430755">
    <property type="component" value="Unassembled WGS sequence"/>
</dbReference>
<comment type="caution">
    <text evidence="10">The sequence shown here is derived from an EMBL/GenBank/DDBJ whole genome shotgun (WGS) entry which is preliminary data.</text>
</comment>
<accession>A0ABS9WD41</accession>
<dbReference type="PANTHER" id="PTHR43742">
    <property type="entry name" value="TRIMETHYLAMINE-N-OXIDE REDUCTASE"/>
    <property type="match status" value="1"/>
</dbReference>